<accession>A0A8X7P5N4</accession>
<sequence>MTLLNATLLLSSLLSFLLVFSPTFTVSTVLFQSFKWESWTQEGGFYNSLHRSIDDLSNSGITHVWLPPSSQSAAPEAIRPKQLKTRFRGRVEVSNRCTESKGINEVKLISSGKILENNKTVAQCKTPFGEVAGGGVTLMLMHVVVQPCLSKAKTASSASSYIHKDDNKSLSF</sequence>
<dbReference type="SUPFAM" id="SSF54236">
    <property type="entry name" value="Ubiquitin-like"/>
    <property type="match status" value="1"/>
</dbReference>
<dbReference type="SUPFAM" id="SSF51445">
    <property type="entry name" value="(Trans)glycosidases"/>
    <property type="match status" value="1"/>
</dbReference>
<dbReference type="EMBL" id="JAAMPC010000085">
    <property type="protein sequence ID" value="KAG2244408.1"/>
    <property type="molecule type" value="Genomic_DNA"/>
</dbReference>
<dbReference type="Proteomes" id="UP000886595">
    <property type="component" value="Unassembled WGS sequence"/>
</dbReference>
<keyword evidence="3" id="KW-1185">Reference proteome</keyword>
<organism evidence="2 3">
    <name type="scientific">Brassica carinata</name>
    <name type="common">Ethiopian mustard</name>
    <name type="synonym">Abyssinian cabbage</name>
    <dbReference type="NCBI Taxonomy" id="52824"/>
    <lineage>
        <taxon>Eukaryota</taxon>
        <taxon>Viridiplantae</taxon>
        <taxon>Streptophyta</taxon>
        <taxon>Embryophyta</taxon>
        <taxon>Tracheophyta</taxon>
        <taxon>Spermatophyta</taxon>
        <taxon>Magnoliopsida</taxon>
        <taxon>eudicotyledons</taxon>
        <taxon>Gunneridae</taxon>
        <taxon>Pentapetalae</taxon>
        <taxon>rosids</taxon>
        <taxon>malvids</taxon>
        <taxon>Brassicales</taxon>
        <taxon>Brassicaceae</taxon>
        <taxon>Brassiceae</taxon>
        <taxon>Brassica</taxon>
    </lineage>
</organism>
<comment type="caution">
    <text evidence="2">The sequence shown here is derived from an EMBL/GenBank/DDBJ whole genome shotgun (WGS) entry which is preliminary data.</text>
</comment>
<dbReference type="InterPro" id="IPR040015">
    <property type="entry name" value="UBL3-like"/>
</dbReference>
<dbReference type="PANTHER" id="PTHR13169:SF19">
    <property type="entry name" value="MEMBRANE-ANCHORED UBIQUITIN-FOLD PROTEIN"/>
    <property type="match status" value="1"/>
</dbReference>
<reference evidence="2 3" key="1">
    <citation type="submission" date="2020-02" db="EMBL/GenBank/DDBJ databases">
        <authorList>
            <person name="Ma Q."/>
            <person name="Huang Y."/>
            <person name="Song X."/>
            <person name="Pei D."/>
        </authorList>
    </citation>
    <scope>NUCLEOTIDE SEQUENCE [LARGE SCALE GENOMIC DNA]</scope>
    <source>
        <strain evidence="2">Sxm20200214</strain>
        <tissue evidence="2">Leaf</tissue>
    </source>
</reference>
<dbReference type="Pfam" id="PF13881">
    <property type="entry name" value="Rad60-SLD_2"/>
    <property type="match status" value="1"/>
</dbReference>
<evidence type="ECO:0000313" key="3">
    <source>
        <dbReference type="Proteomes" id="UP000886595"/>
    </source>
</evidence>
<dbReference type="InterPro" id="IPR029071">
    <property type="entry name" value="Ubiquitin-like_domsf"/>
</dbReference>
<feature type="domain" description="UBL3-like ubiquitin" evidence="1">
    <location>
        <begin position="99"/>
        <end position="157"/>
    </location>
</feature>
<evidence type="ECO:0000259" key="1">
    <source>
        <dbReference type="Pfam" id="PF13881"/>
    </source>
</evidence>
<dbReference type="PANTHER" id="PTHR13169">
    <property type="entry name" value="UBIQUITIN-LIKE PROTEIN 3 HCG-1 PROTEIN"/>
    <property type="match status" value="1"/>
</dbReference>
<dbReference type="OrthoDB" id="1555347at2759"/>
<name>A0A8X7P5N4_BRACI</name>
<gene>
    <name evidence="2" type="ORF">Bca52824_093738</name>
</gene>
<dbReference type="Gene3D" id="3.10.20.90">
    <property type="entry name" value="Phosphatidylinositol 3-kinase Catalytic Subunit, Chain A, domain 1"/>
    <property type="match status" value="1"/>
</dbReference>
<protein>
    <recommendedName>
        <fullName evidence="1">UBL3-like ubiquitin domain-containing protein</fullName>
    </recommendedName>
</protein>
<dbReference type="InterPro" id="IPR017853">
    <property type="entry name" value="GH"/>
</dbReference>
<evidence type="ECO:0000313" key="2">
    <source>
        <dbReference type="EMBL" id="KAG2244408.1"/>
    </source>
</evidence>
<proteinExistence type="predicted"/>
<dbReference type="InterPro" id="IPR039540">
    <property type="entry name" value="UBL3-like_ubiquitin_dom"/>
</dbReference>
<dbReference type="AlphaFoldDB" id="A0A8X7P5N4"/>